<dbReference type="AlphaFoldDB" id="A0A1I2LZS4"/>
<name>A0A1I2LZS4_9BACT</name>
<sequence length="176" mass="19663">MTSKINSRFLGQILLLLLFISSSGCGIYSFTGTNLSPDIRTMSIQNIENSTGEGPSNLTQVVTDNMKDYFRRNTNLTIVQSEGDLQLAGQIVSFTYSPAAIQRDGQQDIASLNRLTLGIQIRYANVKQPEKDFERTFTISQDFPQNVDVTQLSTAQIEQLTEQLVVDVFNKTVADW</sequence>
<dbReference type="GO" id="GO:0019867">
    <property type="term" value="C:outer membrane"/>
    <property type="evidence" value="ECO:0007669"/>
    <property type="project" value="InterPro"/>
</dbReference>
<proteinExistence type="predicted"/>
<gene>
    <name evidence="1" type="ORF">SAMN05421739_10177</name>
</gene>
<dbReference type="InterPro" id="IPR007485">
    <property type="entry name" value="LPS_assembly_LptE"/>
</dbReference>
<dbReference type="GO" id="GO:0043165">
    <property type="term" value="P:Gram-negative-bacterium-type cell outer membrane assembly"/>
    <property type="evidence" value="ECO:0007669"/>
    <property type="project" value="InterPro"/>
</dbReference>
<dbReference type="EMBL" id="FOOT01000001">
    <property type="protein sequence ID" value="SFF83989.1"/>
    <property type="molecule type" value="Genomic_DNA"/>
</dbReference>
<accession>A0A1I2LZS4</accession>
<dbReference type="PROSITE" id="PS51257">
    <property type="entry name" value="PROKAR_LIPOPROTEIN"/>
    <property type="match status" value="1"/>
</dbReference>
<reference evidence="2" key="1">
    <citation type="submission" date="2016-10" db="EMBL/GenBank/DDBJ databases">
        <authorList>
            <person name="Varghese N."/>
            <person name="Submissions S."/>
        </authorList>
    </citation>
    <scope>NUCLEOTIDE SEQUENCE [LARGE SCALE GENOMIC DNA]</scope>
    <source>
        <strain evidence="2">LP51</strain>
    </source>
</reference>
<keyword evidence="2" id="KW-1185">Reference proteome</keyword>
<organism evidence="1 2">
    <name type="scientific">Pontibacter chinhatensis</name>
    <dbReference type="NCBI Taxonomy" id="1436961"/>
    <lineage>
        <taxon>Bacteria</taxon>
        <taxon>Pseudomonadati</taxon>
        <taxon>Bacteroidota</taxon>
        <taxon>Cytophagia</taxon>
        <taxon>Cytophagales</taxon>
        <taxon>Hymenobacteraceae</taxon>
        <taxon>Pontibacter</taxon>
    </lineage>
</organism>
<evidence type="ECO:0000313" key="1">
    <source>
        <dbReference type="EMBL" id="SFF83989.1"/>
    </source>
</evidence>
<dbReference type="Proteomes" id="UP000198724">
    <property type="component" value="Unassembled WGS sequence"/>
</dbReference>
<dbReference type="Pfam" id="PF04390">
    <property type="entry name" value="LptE"/>
    <property type="match status" value="1"/>
</dbReference>
<dbReference type="STRING" id="1436961.SAMN05421739_10177"/>
<dbReference type="OrthoDB" id="9790776at2"/>
<dbReference type="RefSeq" id="WP_092097923.1">
    <property type="nucleotide sequence ID" value="NZ_FOOT01000001.1"/>
</dbReference>
<evidence type="ECO:0000313" key="2">
    <source>
        <dbReference type="Proteomes" id="UP000198724"/>
    </source>
</evidence>
<protein>
    <submittedName>
        <fullName evidence="1">Lipopolysaccharide-assembly</fullName>
    </submittedName>
</protein>